<dbReference type="EC" id="3.2.1.55" evidence="3"/>
<dbReference type="Pfam" id="PF22848">
    <property type="entry name" value="ASD1_dom"/>
    <property type="match status" value="1"/>
</dbReference>
<sequence length="649" mass="73547">MKLTVSQKKTTPISKDLIGVFFEDINYGADGGIYAELIENRNFEFVDCYGDKGDYYTIFDGGYGWKAYPAEDSARLQVVCGSPVSDENPHYLRFTANEAGAGFSNQAYSGITLKKGAAYNVSFYARAVSFLGEITAKVVKDGVTYAEGSVHMAEEDKMHYWHKYTLTVTASDDVNGALFVLALAEKGTAEFDFVSMIPADAVAGVFRKDAFEILQALKPAFMRFPGGCIVEGNTMSNRYRFKDTLKRIEDRKCNWNRWAVHNNRKENDFHSEFSHYNQTLGIGYYEFFLLCDLIGAKPLPVMNVGMACQYQSYEYMEIGSAEFEQMVQDTLDLIEFANGDESSEWGKVRAQLGHKAPFGLEYLGIGNEQWQMDNTDFFARYKIFEQRIHAKYPEIKLIGSAGPDVTSNHYTDAWEFYRKEKKNNPNFVYAIDEHYYMPPQWFLDHNDFYDNYPRDIKVFAGEYAAHDPEINIAHVSKNNWKAGISEAAFLTGIERNADVVALSSYAPLFARVNYTQWAPDLIWMDENTSWGTPSYYVQKLFSKFRAESTLDLGDQIEKLRAQGIYCSAGETEDKTTIVKLVNTTDNEVSIDLENEEGKALTPVKETVMCAALTDYNCAKKPMCVAPKETVECSSEIKMAPQSFIIVEIK</sequence>
<dbReference type="EMBL" id="JAJEQN010000059">
    <property type="protein sequence ID" value="MCC2222961.1"/>
    <property type="molecule type" value="Genomic_DNA"/>
</dbReference>
<dbReference type="Pfam" id="PF06964">
    <property type="entry name" value="Alpha-L-AF_C"/>
    <property type="match status" value="1"/>
</dbReference>
<evidence type="ECO:0000256" key="6">
    <source>
        <dbReference type="ARBA" id="ARBA00023180"/>
    </source>
</evidence>
<keyword evidence="4" id="KW-0732">Signal</keyword>
<evidence type="ECO:0000256" key="5">
    <source>
        <dbReference type="ARBA" id="ARBA00022801"/>
    </source>
</evidence>
<evidence type="ECO:0000313" key="8">
    <source>
        <dbReference type="EMBL" id="MCC2222961.1"/>
    </source>
</evidence>
<dbReference type="InterPro" id="IPR010720">
    <property type="entry name" value="Alpha-L-AF_C"/>
</dbReference>
<evidence type="ECO:0000256" key="4">
    <source>
        <dbReference type="ARBA" id="ARBA00022729"/>
    </source>
</evidence>
<dbReference type="Gene3D" id="2.60.120.260">
    <property type="entry name" value="Galactose-binding domain-like"/>
    <property type="match status" value="1"/>
</dbReference>
<proteinExistence type="inferred from homology"/>
<dbReference type="RefSeq" id="WP_308732493.1">
    <property type="nucleotide sequence ID" value="NZ_JAJEQN010000059.1"/>
</dbReference>
<reference evidence="8 9" key="1">
    <citation type="submission" date="2021-10" db="EMBL/GenBank/DDBJ databases">
        <title>Anaerobic single-cell dispensing facilitates the cultivation of human gut bacteria.</title>
        <authorList>
            <person name="Afrizal A."/>
        </authorList>
    </citation>
    <scope>NUCLEOTIDE SEQUENCE [LARGE SCALE GENOMIC DNA]</scope>
    <source>
        <strain evidence="8 9">CLA-AA-H224</strain>
    </source>
</reference>
<dbReference type="SMART" id="SM00813">
    <property type="entry name" value="Alpha-L-AF_C"/>
    <property type="match status" value="1"/>
</dbReference>
<dbReference type="InterPro" id="IPR017853">
    <property type="entry name" value="GH"/>
</dbReference>
<dbReference type="PANTHER" id="PTHR31776">
    <property type="entry name" value="ALPHA-L-ARABINOFURANOSIDASE 1"/>
    <property type="match status" value="1"/>
</dbReference>
<organism evidence="8 9">
    <name type="scientific">Anthropogastromicrobium aceti</name>
    <dbReference type="NCBI Taxonomy" id="2981768"/>
    <lineage>
        <taxon>Bacteria</taxon>
        <taxon>Bacillati</taxon>
        <taxon>Bacillota</taxon>
        <taxon>Clostridia</taxon>
        <taxon>Lachnospirales</taxon>
        <taxon>Lachnospiraceae</taxon>
        <taxon>Anthropogastromicrobium</taxon>
    </lineage>
</organism>
<accession>A0AAE3E6Z4</accession>
<dbReference type="SUPFAM" id="SSF51445">
    <property type="entry name" value="(Trans)glycosidases"/>
    <property type="match status" value="1"/>
</dbReference>
<dbReference type="Pfam" id="PF02018">
    <property type="entry name" value="CBM_4_9"/>
    <property type="match status" value="1"/>
</dbReference>
<comment type="caution">
    <text evidence="8">The sequence shown here is derived from an EMBL/GenBank/DDBJ whole genome shotgun (WGS) entry which is preliminary data.</text>
</comment>
<dbReference type="Proteomes" id="UP001198200">
    <property type="component" value="Unassembled WGS sequence"/>
</dbReference>
<evidence type="ECO:0000256" key="3">
    <source>
        <dbReference type="ARBA" id="ARBA00012670"/>
    </source>
</evidence>
<comment type="similarity">
    <text evidence="2">Belongs to the glycosyl hydrolase 51 family.</text>
</comment>
<evidence type="ECO:0000313" key="9">
    <source>
        <dbReference type="Proteomes" id="UP001198200"/>
    </source>
</evidence>
<keyword evidence="9" id="KW-1185">Reference proteome</keyword>
<comment type="catalytic activity">
    <reaction evidence="1">
        <text>Hydrolysis of terminal non-reducing alpha-L-arabinofuranoside residues in alpha-L-arabinosides.</text>
        <dbReference type="EC" id="3.2.1.55"/>
    </reaction>
</comment>
<dbReference type="AlphaFoldDB" id="A0AAE3E6Z4"/>
<evidence type="ECO:0000256" key="2">
    <source>
        <dbReference type="ARBA" id="ARBA00007186"/>
    </source>
</evidence>
<feature type="domain" description="Alpha-L-arabinofuranosidase C-terminal" evidence="7">
    <location>
        <begin position="461"/>
        <end position="642"/>
    </location>
</feature>
<dbReference type="InterPro" id="IPR003305">
    <property type="entry name" value="CenC_carb-bd"/>
</dbReference>
<dbReference type="PANTHER" id="PTHR31776:SF0">
    <property type="entry name" value="ALPHA-L-ARABINOFURANOSIDASE 1"/>
    <property type="match status" value="1"/>
</dbReference>
<gene>
    <name evidence="8" type="ORF">LKD48_15270</name>
</gene>
<dbReference type="InterPro" id="IPR051563">
    <property type="entry name" value="Glycosyl_Hydrolase_51"/>
</dbReference>
<keyword evidence="5" id="KW-0378">Hydrolase</keyword>
<evidence type="ECO:0000259" key="7">
    <source>
        <dbReference type="SMART" id="SM00813"/>
    </source>
</evidence>
<evidence type="ECO:0000256" key="1">
    <source>
        <dbReference type="ARBA" id="ARBA00001462"/>
    </source>
</evidence>
<dbReference type="GO" id="GO:0046556">
    <property type="term" value="F:alpha-L-arabinofuranosidase activity"/>
    <property type="evidence" value="ECO:0007669"/>
    <property type="project" value="UniProtKB-EC"/>
</dbReference>
<dbReference type="InterPro" id="IPR055235">
    <property type="entry name" value="ASD1_cat"/>
</dbReference>
<dbReference type="Gene3D" id="3.20.20.80">
    <property type="entry name" value="Glycosidases"/>
    <property type="match status" value="1"/>
</dbReference>
<keyword evidence="6" id="KW-0325">Glycoprotein</keyword>
<protein>
    <recommendedName>
        <fullName evidence="3">non-reducing end alpha-L-arabinofuranosidase</fullName>
        <ecNumber evidence="3">3.2.1.55</ecNumber>
    </recommendedName>
</protein>
<dbReference type="GO" id="GO:0046373">
    <property type="term" value="P:L-arabinose metabolic process"/>
    <property type="evidence" value="ECO:0007669"/>
    <property type="project" value="InterPro"/>
</dbReference>
<name>A0AAE3E6Z4_9FIRM</name>